<gene>
    <name evidence="2" type="ORF">S01H1_12838</name>
</gene>
<dbReference type="Gene3D" id="3.40.1190.10">
    <property type="entry name" value="Mur-like, catalytic domain"/>
    <property type="match status" value="1"/>
</dbReference>
<evidence type="ECO:0000313" key="2">
    <source>
        <dbReference type="EMBL" id="GAF70976.1"/>
    </source>
</evidence>
<feature type="domain" description="Mur ligase central" evidence="1">
    <location>
        <begin position="14"/>
        <end position="209"/>
    </location>
</feature>
<dbReference type="SUPFAM" id="SSF53623">
    <property type="entry name" value="MurD-like peptide ligases, catalytic domain"/>
    <property type="match status" value="1"/>
</dbReference>
<dbReference type="InterPro" id="IPR036565">
    <property type="entry name" value="Mur-like_cat_sf"/>
</dbReference>
<dbReference type="Gene3D" id="3.90.190.20">
    <property type="entry name" value="Mur ligase, C-terminal domain"/>
    <property type="match status" value="1"/>
</dbReference>
<evidence type="ECO:0000259" key="1">
    <source>
        <dbReference type="Pfam" id="PF08245"/>
    </source>
</evidence>
<dbReference type="InterPro" id="IPR050061">
    <property type="entry name" value="MurCDEF_pg_biosynth"/>
</dbReference>
<name>X0S714_9ZZZZ</name>
<comment type="caution">
    <text evidence="2">The sequence shown here is derived from an EMBL/GenBank/DDBJ whole genome shotgun (WGS) entry which is preliminary data.</text>
</comment>
<dbReference type="GO" id="GO:0005524">
    <property type="term" value="F:ATP binding"/>
    <property type="evidence" value="ECO:0007669"/>
    <property type="project" value="InterPro"/>
</dbReference>
<sequence>MLAELMKERKGIAVAGTHGKTTTTSMVASILSEASLDPTIVIGGEVNDIGGNARLGQGCYLVAEADESDGSFLKLSPNVAVVTNIEADHLEYYHNLPAIIEAFRKFVARVPPGGCLVLSDHPNVKKIIAKSEKRNTSYTSYECCKRAKSIKVLTYGIGQDADLVAEKVVLEGLGSEYEVFHQRTRLGRIRLGVPGRHNIYNSLAAIGVAVEVGVKFDRISSALTKFRGVQRRFEIKGEVRDIVVIDDYAHHPTEIRA</sequence>
<accession>X0S714</accession>
<dbReference type="InterPro" id="IPR036615">
    <property type="entry name" value="Mur_ligase_C_dom_sf"/>
</dbReference>
<dbReference type="Pfam" id="PF08245">
    <property type="entry name" value="Mur_ligase_M"/>
    <property type="match status" value="1"/>
</dbReference>
<dbReference type="SUPFAM" id="SSF53244">
    <property type="entry name" value="MurD-like peptide ligases, peptide-binding domain"/>
    <property type="match status" value="1"/>
</dbReference>
<feature type="non-terminal residue" evidence="2">
    <location>
        <position position="257"/>
    </location>
</feature>
<dbReference type="AlphaFoldDB" id="X0S714"/>
<dbReference type="PANTHER" id="PTHR43445">
    <property type="entry name" value="UDP-N-ACETYLMURAMATE--L-ALANINE LIGASE-RELATED"/>
    <property type="match status" value="1"/>
</dbReference>
<proteinExistence type="predicted"/>
<dbReference type="EMBL" id="BARS01006600">
    <property type="protein sequence ID" value="GAF70976.1"/>
    <property type="molecule type" value="Genomic_DNA"/>
</dbReference>
<reference evidence="2" key="1">
    <citation type="journal article" date="2014" name="Front. Microbiol.">
        <title>High frequency of phylogenetically diverse reductive dehalogenase-homologous genes in deep subseafloor sedimentary metagenomes.</title>
        <authorList>
            <person name="Kawai M."/>
            <person name="Futagami T."/>
            <person name="Toyoda A."/>
            <person name="Takaki Y."/>
            <person name="Nishi S."/>
            <person name="Hori S."/>
            <person name="Arai W."/>
            <person name="Tsubouchi T."/>
            <person name="Morono Y."/>
            <person name="Uchiyama I."/>
            <person name="Ito T."/>
            <person name="Fujiyama A."/>
            <person name="Inagaki F."/>
            <person name="Takami H."/>
        </authorList>
    </citation>
    <scope>NUCLEOTIDE SEQUENCE</scope>
    <source>
        <strain evidence="2">Expedition CK06-06</strain>
    </source>
</reference>
<organism evidence="2">
    <name type="scientific">marine sediment metagenome</name>
    <dbReference type="NCBI Taxonomy" id="412755"/>
    <lineage>
        <taxon>unclassified sequences</taxon>
        <taxon>metagenomes</taxon>
        <taxon>ecological metagenomes</taxon>
    </lineage>
</organism>
<dbReference type="GO" id="GO:0016881">
    <property type="term" value="F:acid-amino acid ligase activity"/>
    <property type="evidence" value="ECO:0007669"/>
    <property type="project" value="InterPro"/>
</dbReference>
<dbReference type="PANTHER" id="PTHR43445:SF3">
    <property type="entry name" value="UDP-N-ACETYLMURAMATE--L-ALANINE LIGASE"/>
    <property type="match status" value="1"/>
</dbReference>
<protein>
    <recommendedName>
        <fullName evidence="1">Mur ligase central domain-containing protein</fullName>
    </recommendedName>
</protein>
<dbReference type="InterPro" id="IPR013221">
    <property type="entry name" value="Mur_ligase_cen"/>
</dbReference>